<evidence type="ECO:0000256" key="4">
    <source>
        <dbReference type="ARBA" id="ARBA00022723"/>
    </source>
</evidence>
<evidence type="ECO:0000256" key="3">
    <source>
        <dbReference type="ARBA" id="ARBA00022692"/>
    </source>
</evidence>
<dbReference type="InterPro" id="IPR034804">
    <property type="entry name" value="SQR/QFR_C/D"/>
</dbReference>
<reference evidence="9" key="1">
    <citation type="journal article" date="2020" name="mSystems">
        <title>Genome- and Community-Level Interaction Insights into Carbon Utilization and Element Cycling Functions of Hydrothermarchaeota in Hydrothermal Sediment.</title>
        <authorList>
            <person name="Zhou Z."/>
            <person name="Liu Y."/>
            <person name="Xu W."/>
            <person name="Pan J."/>
            <person name="Luo Z.H."/>
            <person name="Li M."/>
        </authorList>
    </citation>
    <scope>NUCLEOTIDE SEQUENCE [LARGE SCALE GENOMIC DNA]</scope>
    <source>
        <strain evidence="9">SpSt-1056</strain>
    </source>
</reference>
<feature type="transmembrane region" description="Helical" evidence="8">
    <location>
        <begin position="12"/>
        <end position="34"/>
    </location>
</feature>
<evidence type="ECO:0000256" key="5">
    <source>
        <dbReference type="ARBA" id="ARBA00022989"/>
    </source>
</evidence>
<keyword evidence="4" id="KW-0479">Metal-binding</keyword>
<evidence type="ECO:0000256" key="7">
    <source>
        <dbReference type="ARBA" id="ARBA00023136"/>
    </source>
</evidence>
<proteinExistence type="predicted"/>
<evidence type="ECO:0000256" key="8">
    <source>
        <dbReference type="SAM" id="Phobius"/>
    </source>
</evidence>
<sequence length="120" mass="13183">MREKNLMLLHYITGLGIIIFGGIHLATVFLLSPYHASMEFDNNPFAVLSVYRNVLLAGSLEGLLVLVAFHGFNGLRVILQELYQGKTYTRAVSLLLTIVGIAVVVYGTRTILIAHQLAAL</sequence>
<evidence type="ECO:0000256" key="6">
    <source>
        <dbReference type="ARBA" id="ARBA00023004"/>
    </source>
</evidence>
<name>A0A7C5Q453_CALS0</name>
<feature type="transmembrane region" description="Helical" evidence="8">
    <location>
        <begin position="54"/>
        <end position="79"/>
    </location>
</feature>
<feature type="transmembrane region" description="Helical" evidence="8">
    <location>
        <begin position="91"/>
        <end position="114"/>
    </location>
</feature>
<dbReference type="GO" id="GO:0016020">
    <property type="term" value="C:membrane"/>
    <property type="evidence" value="ECO:0007669"/>
    <property type="project" value="UniProtKB-SubCell"/>
</dbReference>
<comment type="caution">
    <text evidence="9">The sequence shown here is derived from an EMBL/GenBank/DDBJ whole genome shotgun (WGS) entry which is preliminary data.</text>
</comment>
<evidence type="ECO:0000313" key="9">
    <source>
        <dbReference type="EMBL" id="HHK68289.1"/>
    </source>
</evidence>
<gene>
    <name evidence="9" type="ORF">ENM11_03935</name>
</gene>
<keyword evidence="2" id="KW-0349">Heme</keyword>
<dbReference type="GO" id="GO:0046872">
    <property type="term" value="F:metal ion binding"/>
    <property type="evidence" value="ECO:0007669"/>
    <property type="project" value="UniProtKB-KW"/>
</dbReference>
<dbReference type="InterPro" id="IPR000701">
    <property type="entry name" value="SuccDH_FuR_B_TM-su"/>
</dbReference>
<accession>A0A7C5Q453</accession>
<keyword evidence="5 8" id="KW-1133">Transmembrane helix</keyword>
<protein>
    <submittedName>
        <fullName evidence="9">Succinate dehydrogenase</fullName>
    </submittedName>
</protein>
<keyword evidence="6" id="KW-0408">Iron</keyword>
<dbReference type="Gene3D" id="1.20.1300.10">
    <property type="entry name" value="Fumarate reductase/succinate dehydrogenase, transmembrane subunit"/>
    <property type="match status" value="1"/>
</dbReference>
<dbReference type="EMBL" id="DRWN01000028">
    <property type="protein sequence ID" value="HHK68289.1"/>
    <property type="molecule type" value="Genomic_DNA"/>
</dbReference>
<dbReference type="AlphaFoldDB" id="A0A7C5Q453"/>
<dbReference type="Pfam" id="PF01127">
    <property type="entry name" value="Sdh_cyt"/>
    <property type="match status" value="1"/>
</dbReference>
<evidence type="ECO:0000256" key="2">
    <source>
        <dbReference type="ARBA" id="ARBA00022617"/>
    </source>
</evidence>
<organism evidence="9">
    <name type="scientific">Caldiarchaeum subterraneum</name>
    <dbReference type="NCBI Taxonomy" id="311458"/>
    <lineage>
        <taxon>Archaea</taxon>
        <taxon>Nitrososphaerota</taxon>
        <taxon>Candidatus Caldarchaeales</taxon>
        <taxon>Candidatus Caldarchaeaceae</taxon>
        <taxon>Candidatus Caldarchaeum</taxon>
    </lineage>
</organism>
<dbReference type="SUPFAM" id="SSF81343">
    <property type="entry name" value="Fumarate reductase respiratory complex transmembrane subunits"/>
    <property type="match status" value="1"/>
</dbReference>
<keyword evidence="3 8" id="KW-0812">Transmembrane</keyword>
<evidence type="ECO:0000256" key="1">
    <source>
        <dbReference type="ARBA" id="ARBA00004370"/>
    </source>
</evidence>
<comment type="subcellular location">
    <subcellularLocation>
        <location evidence="1">Membrane</location>
    </subcellularLocation>
</comment>
<keyword evidence="7 8" id="KW-0472">Membrane</keyword>